<name>A0A1R3GJP1_COCAP</name>
<gene>
    <name evidence="1" type="ORF">CCACVL1_25499</name>
</gene>
<protein>
    <submittedName>
        <fullName evidence="1">Uncharacterized protein</fullName>
    </submittedName>
</protein>
<organism evidence="1 2">
    <name type="scientific">Corchorus capsularis</name>
    <name type="common">Jute</name>
    <dbReference type="NCBI Taxonomy" id="210143"/>
    <lineage>
        <taxon>Eukaryota</taxon>
        <taxon>Viridiplantae</taxon>
        <taxon>Streptophyta</taxon>
        <taxon>Embryophyta</taxon>
        <taxon>Tracheophyta</taxon>
        <taxon>Spermatophyta</taxon>
        <taxon>Magnoliopsida</taxon>
        <taxon>eudicotyledons</taxon>
        <taxon>Gunneridae</taxon>
        <taxon>Pentapetalae</taxon>
        <taxon>rosids</taxon>
        <taxon>malvids</taxon>
        <taxon>Malvales</taxon>
        <taxon>Malvaceae</taxon>
        <taxon>Grewioideae</taxon>
        <taxon>Apeibeae</taxon>
        <taxon>Corchorus</taxon>
    </lineage>
</organism>
<reference evidence="1 2" key="1">
    <citation type="submission" date="2013-09" db="EMBL/GenBank/DDBJ databases">
        <title>Corchorus capsularis genome sequencing.</title>
        <authorList>
            <person name="Alam M."/>
            <person name="Haque M.S."/>
            <person name="Islam M.S."/>
            <person name="Emdad E.M."/>
            <person name="Islam M.M."/>
            <person name="Ahmed B."/>
            <person name="Halim A."/>
            <person name="Hossen Q.M.M."/>
            <person name="Hossain M.Z."/>
            <person name="Ahmed R."/>
            <person name="Khan M.M."/>
            <person name="Islam R."/>
            <person name="Rashid M.M."/>
            <person name="Khan S.A."/>
            <person name="Rahman M.S."/>
            <person name="Alam M."/>
        </authorList>
    </citation>
    <scope>NUCLEOTIDE SEQUENCE [LARGE SCALE GENOMIC DNA]</scope>
    <source>
        <strain evidence="2">cv. CVL-1</strain>
        <tissue evidence="1">Whole seedling</tissue>
    </source>
</reference>
<evidence type="ECO:0000313" key="1">
    <source>
        <dbReference type="EMBL" id="OMO58296.1"/>
    </source>
</evidence>
<dbReference type="Proteomes" id="UP000188268">
    <property type="component" value="Unassembled WGS sequence"/>
</dbReference>
<evidence type="ECO:0000313" key="2">
    <source>
        <dbReference type="Proteomes" id="UP000188268"/>
    </source>
</evidence>
<proteinExistence type="predicted"/>
<sequence length="19" mass="2004">MVAPGKHDALKLGASMYSK</sequence>
<dbReference type="EMBL" id="AWWV01014232">
    <property type="protein sequence ID" value="OMO58296.1"/>
    <property type="molecule type" value="Genomic_DNA"/>
</dbReference>
<keyword evidence="2" id="KW-1185">Reference proteome</keyword>
<dbReference type="AlphaFoldDB" id="A0A1R3GJP1"/>
<accession>A0A1R3GJP1</accession>
<comment type="caution">
    <text evidence="1">The sequence shown here is derived from an EMBL/GenBank/DDBJ whole genome shotgun (WGS) entry which is preliminary data.</text>
</comment>